<organism evidence="3 4">
    <name type="scientific">Tulasnella calospora MUT 4182</name>
    <dbReference type="NCBI Taxonomy" id="1051891"/>
    <lineage>
        <taxon>Eukaryota</taxon>
        <taxon>Fungi</taxon>
        <taxon>Dikarya</taxon>
        <taxon>Basidiomycota</taxon>
        <taxon>Agaricomycotina</taxon>
        <taxon>Agaricomycetes</taxon>
        <taxon>Cantharellales</taxon>
        <taxon>Tulasnellaceae</taxon>
        <taxon>Tulasnella</taxon>
    </lineage>
</organism>
<dbReference type="Pfam" id="PF00501">
    <property type="entry name" value="AMP-binding"/>
    <property type="match status" value="1"/>
</dbReference>
<protein>
    <recommendedName>
        <fullName evidence="5">AMP-dependent synthetase/ligase domain-containing protein</fullName>
    </recommendedName>
</protein>
<dbReference type="InterPro" id="IPR042099">
    <property type="entry name" value="ANL_N_sf"/>
</dbReference>
<evidence type="ECO:0008006" key="5">
    <source>
        <dbReference type="Google" id="ProtNLM"/>
    </source>
</evidence>
<dbReference type="Pfam" id="PF13193">
    <property type="entry name" value="AMP-binding_C"/>
    <property type="match status" value="1"/>
</dbReference>
<keyword evidence="4" id="KW-1185">Reference proteome</keyword>
<dbReference type="STRING" id="1051891.A0A0C3QE98"/>
<reference evidence="3 4" key="1">
    <citation type="submission" date="2014-04" db="EMBL/GenBank/DDBJ databases">
        <authorList>
            <consortium name="DOE Joint Genome Institute"/>
            <person name="Kuo A."/>
            <person name="Girlanda M."/>
            <person name="Perotto S."/>
            <person name="Kohler A."/>
            <person name="Nagy L.G."/>
            <person name="Floudas D."/>
            <person name="Copeland A."/>
            <person name="Barry K.W."/>
            <person name="Cichocki N."/>
            <person name="Veneault-Fourrey C."/>
            <person name="LaButti K."/>
            <person name="Lindquist E.A."/>
            <person name="Lipzen A."/>
            <person name="Lundell T."/>
            <person name="Morin E."/>
            <person name="Murat C."/>
            <person name="Sun H."/>
            <person name="Tunlid A."/>
            <person name="Henrissat B."/>
            <person name="Grigoriev I.V."/>
            <person name="Hibbett D.S."/>
            <person name="Martin F."/>
            <person name="Nordberg H.P."/>
            <person name="Cantor M.N."/>
            <person name="Hua S.X."/>
        </authorList>
    </citation>
    <scope>NUCLEOTIDE SEQUENCE [LARGE SCALE GENOMIC DNA]</scope>
    <source>
        <strain evidence="3 4">MUT 4182</strain>
    </source>
</reference>
<name>A0A0C3QE98_9AGAM</name>
<dbReference type="PANTHER" id="PTHR24096:SF422">
    <property type="entry name" value="BCDNA.GH02901"/>
    <property type="match status" value="1"/>
</dbReference>
<dbReference type="AlphaFoldDB" id="A0A0C3QE98"/>
<feature type="domain" description="AMP-binding enzyme C-terminal" evidence="2">
    <location>
        <begin position="481"/>
        <end position="513"/>
    </location>
</feature>
<dbReference type="InterPro" id="IPR000873">
    <property type="entry name" value="AMP-dep_synth/lig_dom"/>
</dbReference>
<dbReference type="PANTHER" id="PTHR24096">
    <property type="entry name" value="LONG-CHAIN-FATTY-ACID--COA LIGASE"/>
    <property type="match status" value="1"/>
</dbReference>
<dbReference type="Proteomes" id="UP000054248">
    <property type="component" value="Unassembled WGS sequence"/>
</dbReference>
<dbReference type="EMBL" id="KN822983">
    <property type="protein sequence ID" value="KIO29445.1"/>
    <property type="molecule type" value="Genomic_DNA"/>
</dbReference>
<dbReference type="HOGENOM" id="CLU_000022_59_2_1"/>
<gene>
    <name evidence="3" type="ORF">M407DRAFT_70589</name>
</gene>
<proteinExistence type="predicted"/>
<dbReference type="Gene3D" id="3.40.50.12780">
    <property type="entry name" value="N-terminal domain of ligase-like"/>
    <property type="match status" value="1"/>
</dbReference>
<dbReference type="InterPro" id="IPR020845">
    <property type="entry name" value="AMP-binding_CS"/>
</dbReference>
<evidence type="ECO:0000313" key="4">
    <source>
        <dbReference type="Proteomes" id="UP000054248"/>
    </source>
</evidence>
<evidence type="ECO:0000259" key="1">
    <source>
        <dbReference type="Pfam" id="PF00501"/>
    </source>
</evidence>
<dbReference type="GO" id="GO:0016405">
    <property type="term" value="F:CoA-ligase activity"/>
    <property type="evidence" value="ECO:0007669"/>
    <property type="project" value="TreeGrafter"/>
</dbReference>
<evidence type="ECO:0000313" key="3">
    <source>
        <dbReference type="EMBL" id="KIO29445.1"/>
    </source>
</evidence>
<evidence type="ECO:0000259" key="2">
    <source>
        <dbReference type="Pfam" id="PF13193"/>
    </source>
</evidence>
<dbReference type="InterPro" id="IPR025110">
    <property type="entry name" value="AMP-bd_C"/>
</dbReference>
<dbReference type="PROSITE" id="PS00455">
    <property type="entry name" value="AMP_BINDING"/>
    <property type="match status" value="1"/>
</dbReference>
<reference evidence="4" key="2">
    <citation type="submission" date="2015-01" db="EMBL/GenBank/DDBJ databases">
        <title>Evolutionary Origins and Diversification of the Mycorrhizal Mutualists.</title>
        <authorList>
            <consortium name="DOE Joint Genome Institute"/>
            <consortium name="Mycorrhizal Genomics Consortium"/>
            <person name="Kohler A."/>
            <person name="Kuo A."/>
            <person name="Nagy L.G."/>
            <person name="Floudas D."/>
            <person name="Copeland A."/>
            <person name="Barry K.W."/>
            <person name="Cichocki N."/>
            <person name="Veneault-Fourrey C."/>
            <person name="LaButti K."/>
            <person name="Lindquist E.A."/>
            <person name="Lipzen A."/>
            <person name="Lundell T."/>
            <person name="Morin E."/>
            <person name="Murat C."/>
            <person name="Riley R."/>
            <person name="Ohm R."/>
            <person name="Sun H."/>
            <person name="Tunlid A."/>
            <person name="Henrissat B."/>
            <person name="Grigoriev I.V."/>
            <person name="Hibbett D.S."/>
            <person name="Martin F."/>
        </authorList>
    </citation>
    <scope>NUCLEOTIDE SEQUENCE [LARGE SCALE GENOMIC DNA]</scope>
    <source>
        <strain evidence="4">MUT 4182</strain>
    </source>
</reference>
<feature type="domain" description="AMP-dependent synthetase/ligase" evidence="1">
    <location>
        <begin position="35"/>
        <end position="410"/>
    </location>
</feature>
<dbReference type="Gene3D" id="3.30.300.30">
    <property type="match status" value="1"/>
</dbReference>
<feature type="non-terminal residue" evidence="3">
    <location>
        <position position="513"/>
    </location>
</feature>
<dbReference type="SUPFAM" id="SSF56801">
    <property type="entry name" value="Acetyl-CoA synthetase-like"/>
    <property type="match status" value="1"/>
</dbReference>
<dbReference type="InterPro" id="IPR045851">
    <property type="entry name" value="AMP-bd_C_sf"/>
</dbReference>
<sequence>MAPPPDDLTLPQFILDAQHPLRQLRTDKVNKAPWLIEDETGKNYTLEEVRARTFGLANAVAKRWGIGEFVPFCVYSPNNIDYPTVIWAIHRLGAIASCANPAYTESELQHQIDAVKASLLIVHPACLHIGLAAARASGLSANRVVLMAPPSSSPTASKMVQPTVEELVQEGLSLPLPPAFVEKKLTPGENQRKIAFLSFSSGTTGKPKAVAIPHYSVIANVLQFASFNRNNDPTISWDDARFRPGDVATAVLPFFHIYGLVINLHVSLFCGLSLVVFSKFNWIDFLKSIVRYKITHLFIVPPQVVLFAKHPETKKYDLSSLRYCMAGAAPLSPELTEQFRKVIPKCFVGQGYDDILNLILILNSYLFQRHGGTLGSAGQLVSGTEAKVVKSDGTLAKYGEMGELFIRGPQGRFNRYFNNPAANAETFVDGWVRTGDEVYFHENGDMFIVDRLKASYEGCFGSEPKLMELIKCRGFQVAPAELEGHLLDHPDVSDVCVVGVQDDYSGEVPLAFV</sequence>
<dbReference type="OrthoDB" id="6509636at2759"/>
<accession>A0A0C3QE98</accession>